<feature type="binding site" evidence="9">
    <location>
        <position position="289"/>
    </location>
    <ligand>
        <name>K(+)</name>
        <dbReference type="ChEBI" id="CHEBI:29103"/>
    </ligand>
</feature>
<proteinExistence type="inferred from homology"/>
<comment type="activity regulation">
    <text evidence="9">Activated by a monovalent cation that binds near, but not in, the active site. The most likely occupant of the site in vivo is potassium. Ion binding induces a conformational change that may alter substrate affinity.</text>
</comment>
<feature type="domain" description="Carbohydrate kinase PfkB" evidence="10">
    <location>
        <begin position="5"/>
        <end position="299"/>
    </location>
</feature>
<feature type="binding site" evidence="9">
    <location>
        <begin position="255"/>
        <end position="256"/>
    </location>
    <ligand>
        <name>ATP</name>
        <dbReference type="ChEBI" id="CHEBI:30616"/>
    </ligand>
</feature>
<dbReference type="Pfam" id="PF00294">
    <property type="entry name" value="PfkB"/>
    <property type="match status" value="1"/>
</dbReference>
<comment type="catalytic activity">
    <reaction evidence="9">
        <text>D-ribose + ATP = D-ribose 5-phosphate + ADP + H(+)</text>
        <dbReference type="Rhea" id="RHEA:13697"/>
        <dbReference type="ChEBI" id="CHEBI:15378"/>
        <dbReference type="ChEBI" id="CHEBI:30616"/>
        <dbReference type="ChEBI" id="CHEBI:47013"/>
        <dbReference type="ChEBI" id="CHEBI:78346"/>
        <dbReference type="ChEBI" id="CHEBI:456216"/>
        <dbReference type="EC" id="2.7.1.15"/>
    </reaction>
</comment>
<keyword evidence="4 9" id="KW-0418">Kinase</keyword>
<feature type="binding site" evidence="9">
    <location>
        <position position="252"/>
    </location>
    <ligand>
        <name>K(+)</name>
        <dbReference type="ChEBI" id="CHEBI:29103"/>
    </ligand>
</feature>
<dbReference type="InterPro" id="IPR011611">
    <property type="entry name" value="PfkB_dom"/>
</dbReference>
<dbReference type="Proteomes" id="UP001143400">
    <property type="component" value="Unassembled WGS sequence"/>
</dbReference>
<dbReference type="GO" id="GO:0004747">
    <property type="term" value="F:ribokinase activity"/>
    <property type="evidence" value="ECO:0007669"/>
    <property type="project" value="UniProtKB-UniRule"/>
</dbReference>
<evidence type="ECO:0000256" key="7">
    <source>
        <dbReference type="ARBA" id="ARBA00022958"/>
    </source>
</evidence>
<evidence type="ECO:0000256" key="2">
    <source>
        <dbReference type="ARBA" id="ARBA00022723"/>
    </source>
</evidence>
<evidence type="ECO:0000256" key="4">
    <source>
        <dbReference type="ARBA" id="ARBA00022777"/>
    </source>
</evidence>
<dbReference type="GO" id="GO:0005829">
    <property type="term" value="C:cytosol"/>
    <property type="evidence" value="ECO:0007669"/>
    <property type="project" value="TreeGrafter"/>
</dbReference>
<dbReference type="PANTHER" id="PTHR10584:SF166">
    <property type="entry name" value="RIBOKINASE"/>
    <property type="match status" value="1"/>
</dbReference>
<dbReference type="InterPro" id="IPR029056">
    <property type="entry name" value="Ribokinase-like"/>
</dbReference>
<dbReference type="EMBL" id="JAFBCY010000003">
    <property type="protein sequence ID" value="MBM7852079.1"/>
    <property type="molecule type" value="Genomic_DNA"/>
</dbReference>
<dbReference type="CDD" id="cd01174">
    <property type="entry name" value="ribokinase"/>
    <property type="match status" value="1"/>
</dbReference>
<dbReference type="PANTHER" id="PTHR10584">
    <property type="entry name" value="SUGAR KINASE"/>
    <property type="match status" value="1"/>
</dbReference>
<keyword evidence="1 9" id="KW-0808">Transferase</keyword>
<comment type="similarity">
    <text evidence="9">Belongs to the carbohydrate kinase PfkB family. Ribokinase subfamily.</text>
</comment>
<comment type="subcellular location">
    <subcellularLocation>
        <location evidence="9">Cytoplasm</location>
    </subcellularLocation>
</comment>
<keyword evidence="7 9" id="KW-0630">Potassium</keyword>
<evidence type="ECO:0000256" key="8">
    <source>
        <dbReference type="ARBA" id="ARBA00023277"/>
    </source>
</evidence>
<protein>
    <recommendedName>
        <fullName evidence="9">Ribokinase</fullName>
        <shortName evidence="9">RK</shortName>
        <ecNumber evidence="9">2.7.1.15</ecNumber>
    </recommendedName>
</protein>
<feature type="binding site" evidence="9">
    <location>
        <position position="256"/>
    </location>
    <ligand>
        <name>substrate</name>
    </ligand>
</feature>
<feature type="binding site" evidence="9">
    <location>
        <begin position="223"/>
        <end position="228"/>
    </location>
    <ligand>
        <name>ATP</name>
        <dbReference type="ChEBI" id="CHEBI:30616"/>
    </ligand>
</feature>
<sequence>MSAATVAVLGIFAADLTFRARRLPQLGETLLAEGFVLGAGGKGSNQAIAAAKAGAGAALITRIGADPFAAVARAEWAATGVDAGFVVTDRARPTGAAFIFVQSDGGENAIIVEPGAGGALSAEDVDAARGVIAGARVFLTQLEQPIEAARAGLRIARRAGVATLLNPAPAAPLDDDLLALCDYLTPNESEARALTGVAVVTLDDARRAGDALIARGVGCAVVTLGARGALVHGPGVSEIAPALDAGPVVETTGAGDCFAGAFAAALAEGRPPLDAARFGCAAAGLSVTRPGAGRSMPTRAEIDALLDRKPRLAPKPGLAPCD</sequence>
<feature type="binding site" evidence="9">
    <location>
        <position position="291"/>
    </location>
    <ligand>
        <name>K(+)</name>
        <dbReference type="ChEBI" id="CHEBI:29103"/>
    </ligand>
</feature>
<reference evidence="11" key="1">
    <citation type="journal article" date="2014" name="Int. J. Syst. Evol. Microbiol.">
        <title>Complete genome sequence of Corynebacterium casei LMG S-19264T (=DSM 44701T), isolated from a smear-ripened cheese.</title>
        <authorList>
            <consortium name="US DOE Joint Genome Institute (JGI-PGF)"/>
            <person name="Walter F."/>
            <person name="Albersmeier A."/>
            <person name="Kalinowski J."/>
            <person name="Ruckert C."/>
        </authorList>
    </citation>
    <scope>NUCLEOTIDE SEQUENCE</scope>
    <source>
        <strain evidence="11">VKM B-1606</strain>
    </source>
</reference>
<comment type="pathway">
    <text evidence="9">Carbohydrate metabolism; D-ribose degradation; D-ribose 5-phosphate from beta-D-ribopyranose: step 2/2.</text>
</comment>
<name>A0A9W6IVY3_9HYPH</name>
<keyword evidence="13" id="KW-1185">Reference proteome</keyword>
<feature type="active site" description="Proton acceptor" evidence="9">
    <location>
        <position position="256"/>
    </location>
</feature>
<comment type="caution">
    <text evidence="11">The sequence shown here is derived from an EMBL/GenBank/DDBJ whole genome shotgun (WGS) entry which is preliminary data.</text>
</comment>
<comment type="function">
    <text evidence="9">Catalyzes the phosphorylation of ribose at O-5 in a reaction requiring ATP and magnesium. The resulting D-ribose-5-phosphate can then be used either for sythesis of nucleotides, histidine, and tryptophan, or as a component of the pentose phosphate pathway.</text>
</comment>
<dbReference type="InterPro" id="IPR011877">
    <property type="entry name" value="Ribokinase"/>
</dbReference>
<dbReference type="GO" id="GO:0046872">
    <property type="term" value="F:metal ion binding"/>
    <property type="evidence" value="ECO:0007669"/>
    <property type="project" value="UniProtKB-KW"/>
</dbReference>
<evidence type="ECO:0000256" key="5">
    <source>
        <dbReference type="ARBA" id="ARBA00022840"/>
    </source>
</evidence>
<dbReference type="GO" id="GO:0005524">
    <property type="term" value="F:ATP binding"/>
    <property type="evidence" value="ECO:0007669"/>
    <property type="project" value="UniProtKB-UniRule"/>
</dbReference>
<dbReference type="SUPFAM" id="SSF53613">
    <property type="entry name" value="Ribokinase-like"/>
    <property type="match status" value="1"/>
</dbReference>
<dbReference type="AlphaFoldDB" id="A0A9W6IVY3"/>
<comment type="subunit">
    <text evidence="9">Homodimer.</text>
</comment>
<dbReference type="HAMAP" id="MF_01987">
    <property type="entry name" value="Ribokinase"/>
    <property type="match status" value="1"/>
</dbReference>
<gene>
    <name evidence="11" type="primary">rbsK_2</name>
    <name evidence="9" type="synonym">rbsK</name>
    <name evidence="11" type="ORF">GCM10008170_23040</name>
    <name evidence="12" type="ORF">JOD31_002321</name>
</gene>
<keyword evidence="5 9" id="KW-0067">ATP-binding</keyword>
<dbReference type="InterPro" id="IPR002139">
    <property type="entry name" value="Ribo/fructo_kinase"/>
</dbReference>
<evidence type="ECO:0000256" key="3">
    <source>
        <dbReference type="ARBA" id="ARBA00022741"/>
    </source>
</evidence>
<keyword evidence="2 9" id="KW-0479">Metal-binding</keyword>
<comment type="cofactor">
    <cofactor evidence="9">
        <name>Mg(2+)</name>
        <dbReference type="ChEBI" id="CHEBI:18420"/>
    </cofactor>
    <text evidence="9">Requires a divalent cation, most likely magnesium in vivo, as an electrophilic catalyst to aid phosphoryl group transfer. It is the chelate of the metal and the nucleotide that is the actual substrate.</text>
</comment>
<reference evidence="11" key="3">
    <citation type="submission" date="2023-01" db="EMBL/GenBank/DDBJ databases">
        <authorList>
            <person name="Sun Q."/>
            <person name="Evtushenko L."/>
        </authorList>
    </citation>
    <scope>NUCLEOTIDE SEQUENCE</scope>
    <source>
        <strain evidence="11">VKM B-1606</strain>
    </source>
</reference>
<feature type="binding site" evidence="9">
    <location>
        <position position="143"/>
    </location>
    <ligand>
        <name>substrate</name>
    </ligand>
</feature>
<keyword evidence="9" id="KW-0963">Cytoplasm</keyword>
<dbReference type="Proteomes" id="UP000758856">
    <property type="component" value="Unassembled WGS sequence"/>
</dbReference>
<dbReference type="PRINTS" id="PR00990">
    <property type="entry name" value="RIBOKINASE"/>
</dbReference>
<comment type="caution">
    <text evidence="9">Lacks conserved residue(s) required for the propagation of feature annotation.</text>
</comment>
<dbReference type="RefSeq" id="WP_204950512.1">
    <property type="nucleotide sequence ID" value="NZ_BSFF01000003.1"/>
</dbReference>
<organism evidence="11 14">
    <name type="scientific">Methylopila capsulata</name>
    <dbReference type="NCBI Taxonomy" id="61654"/>
    <lineage>
        <taxon>Bacteria</taxon>
        <taxon>Pseudomonadati</taxon>
        <taxon>Pseudomonadota</taxon>
        <taxon>Alphaproteobacteria</taxon>
        <taxon>Hyphomicrobiales</taxon>
        <taxon>Methylopilaceae</taxon>
        <taxon>Methylopila</taxon>
    </lineage>
</organism>
<evidence type="ECO:0000313" key="11">
    <source>
        <dbReference type="EMBL" id="GLK56285.1"/>
    </source>
</evidence>
<evidence type="ECO:0000256" key="6">
    <source>
        <dbReference type="ARBA" id="ARBA00022842"/>
    </source>
</evidence>
<feature type="binding site" evidence="9">
    <location>
        <position position="295"/>
    </location>
    <ligand>
        <name>K(+)</name>
        <dbReference type="ChEBI" id="CHEBI:29103"/>
    </ligand>
</feature>
<feature type="binding site" evidence="9">
    <location>
        <position position="286"/>
    </location>
    <ligand>
        <name>K(+)</name>
        <dbReference type="ChEBI" id="CHEBI:29103"/>
    </ligand>
</feature>
<dbReference type="EMBL" id="BSFF01000003">
    <property type="protein sequence ID" value="GLK56285.1"/>
    <property type="molecule type" value="Genomic_DNA"/>
</dbReference>
<accession>A0A9W6IVY3</accession>
<feature type="binding site" evidence="9">
    <location>
        <begin position="41"/>
        <end position="45"/>
    </location>
    <ligand>
        <name>substrate</name>
    </ligand>
</feature>
<feature type="binding site" evidence="9">
    <location>
        <position position="187"/>
    </location>
    <ligand>
        <name>ATP</name>
        <dbReference type="ChEBI" id="CHEBI:30616"/>
    </ligand>
</feature>
<evidence type="ECO:0000256" key="9">
    <source>
        <dbReference type="HAMAP-Rule" id="MF_01987"/>
    </source>
</evidence>
<evidence type="ECO:0000259" key="10">
    <source>
        <dbReference type="Pfam" id="PF00294"/>
    </source>
</evidence>
<dbReference type="EC" id="2.7.1.15" evidence="9"/>
<evidence type="ECO:0000313" key="13">
    <source>
        <dbReference type="Proteomes" id="UP000758856"/>
    </source>
</evidence>
<evidence type="ECO:0000313" key="14">
    <source>
        <dbReference type="Proteomes" id="UP001143400"/>
    </source>
</evidence>
<keyword evidence="6 9" id="KW-0460">Magnesium</keyword>
<keyword evidence="3 9" id="KW-0547">Nucleotide-binding</keyword>
<dbReference type="Gene3D" id="3.40.1190.20">
    <property type="match status" value="1"/>
</dbReference>
<reference evidence="12 13" key="2">
    <citation type="submission" date="2021-01" db="EMBL/GenBank/DDBJ databases">
        <title>Genomic Encyclopedia of Type Strains, Phase IV (KMG-IV): sequencing the most valuable type-strain genomes for metagenomic binning, comparative biology and taxonomic classification.</title>
        <authorList>
            <person name="Goeker M."/>
        </authorList>
    </citation>
    <scope>NUCLEOTIDE SEQUENCE [LARGE SCALE GENOMIC DNA]</scope>
    <source>
        <strain evidence="12 13">DSM 6130</strain>
    </source>
</reference>
<keyword evidence="8 9" id="KW-0119">Carbohydrate metabolism</keyword>
<dbReference type="GO" id="GO:0019303">
    <property type="term" value="P:D-ribose catabolic process"/>
    <property type="evidence" value="ECO:0007669"/>
    <property type="project" value="UniProtKB-UniRule"/>
</dbReference>
<evidence type="ECO:0000313" key="12">
    <source>
        <dbReference type="EMBL" id="MBM7852079.1"/>
    </source>
</evidence>
<evidence type="ECO:0000256" key="1">
    <source>
        <dbReference type="ARBA" id="ARBA00022679"/>
    </source>
</evidence>
<feature type="binding site" evidence="9">
    <location>
        <begin position="13"/>
        <end position="15"/>
    </location>
    <ligand>
        <name>substrate</name>
    </ligand>
</feature>